<evidence type="ECO:0000256" key="1">
    <source>
        <dbReference type="SAM" id="MobiDB-lite"/>
    </source>
</evidence>
<dbReference type="Gene3D" id="3.30.420.10">
    <property type="entry name" value="Ribonuclease H-like superfamily/Ribonuclease H"/>
    <property type="match status" value="1"/>
</dbReference>
<evidence type="ECO:0000313" key="4">
    <source>
        <dbReference type="Proteomes" id="UP001059041"/>
    </source>
</evidence>
<proteinExistence type="predicted"/>
<comment type="caution">
    <text evidence="3">The sequence shown here is derived from an EMBL/GenBank/DDBJ whole genome shotgun (WGS) entry which is preliminary data.</text>
</comment>
<dbReference type="EMBL" id="JAFHDT010000004">
    <property type="protein sequence ID" value="KAI7811190.1"/>
    <property type="molecule type" value="Genomic_DNA"/>
</dbReference>
<dbReference type="PANTHER" id="PTHR47331">
    <property type="entry name" value="PHD-TYPE DOMAIN-CONTAINING PROTEIN"/>
    <property type="match status" value="1"/>
</dbReference>
<name>A0A9W7WZR8_TRIRA</name>
<sequence>MAKLTTLARNKSKASGQNTTNPQTQAKLTVISSVEQYEFKEDIKRLHKGERIPKTSPLWTLNPFIDSDGLLRVGGRTSLADFPYDEKHPLILPKKHHVSNLLVRHYHQGVVHQGRHLTEGALRSAGFWIIGGRKLVSSVIYQCVTCRRLRGKPVEQKMANLPEDRLTMEPLFTRVGLDVFGPWSVVTRKTRGGATESKCWAVLFSCLGTRAVHIEVIESMSTSCFINALRRFFTVRGPSKVFRSDCGTNFIGACKELKISTDHPEIQDYLSNEGCTWTFNTPHSSHMDAMFLQAGSTRLAHEVLTTLMAEVMAIINARPLLPISTGSDSSTILTPSMLLTPKAGDHPTPEGTFDIKDMYKKQWQHVQGLANTLWKRWRQEYLSVLHPRRKWTDDKDNVQEGDVVLLKDEQVKRNEWTIGLITKTFPSEDKKVRKVEVKVVKQGTSRVYLRPVTQLILLLPRSSNTKTDKS</sequence>
<gene>
    <name evidence="3" type="ORF">IRJ41_011514</name>
</gene>
<accession>A0A9W7WZR8</accession>
<dbReference type="Proteomes" id="UP001059041">
    <property type="component" value="Linkage Group LG4"/>
</dbReference>
<dbReference type="AlphaFoldDB" id="A0A9W7WZR8"/>
<dbReference type="SUPFAM" id="SSF53098">
    <property type="entry name" value="Ribonuclease H-like"/>
    <property type="match status" value="1"/>
</dbReference>
<organism evidence="3 4">
    <name type="scientific">Triplophysa rosa</name>
    <name type="common">Cave loach</name>
    <dbReference type="NCBI Taxonomy" id="992332"/>
    <lineage>
        <taxon>Eukaryota</taxon>
        <taxon>Metazoa</taxon>
        <taxon>Chordata</taxon>
        <taxon>Craniata</taxon>
        <taxon>Vertebrata</taxon>
        <taxon>Euteleostomi</taxon>
        <taxon>Actinopterygii</taxon>
        <taxon>Neopterygii</taxon>
        <taxon>Teleostei</taxon>
        <taxon>Ostariophysi</taxon>
        <taxon>Cypriniformes</taxon>
        <taxon>Nemacheilidae</taxon>
        <taxon>Triplophysa</taxon>
    </lineage>
</organism>
<keyword evidence="4" id="KW-1185">Reference proteome</keyword>
<dbReference type="Pfam" id="PF18701">
    <property type="entry name" value="DUF5641"/>
    <property type="match status" value="1"/>
</dbReference>
<dbReference type="InterPro" id="IPR036397">
    <property type="entry name" value="RNaseH_sf"/>
</dbReference>
<feature type="compositionally biased region" description="Polar residues" evidence="1">
    <location>
        <begin position="7"/>
        <end position="23"/>
    </location>
</feature>
<dbReference type="PANTHER" id="PTHR47331:SF6">
    <property type="entry name" value="DOUBLECORTIN DOMAIN-CONTAINING PROTEIN"/>
    <property type="match status" value="1"/>
</dbReference>
<feature type="domain" description="DUF5641" evidence="2">
    <location>
        <begin position="361"/>
        <end position="458"/>
    </location>
</feature>
<dbReference type="GO" id="GO:0003676">
    <property type="term" value="F:nucleic acid binding"/>
    <property type="evidence" value="ECO:0007669"/>
    <property type="project" value="InterPro"/>
</dbReference>
<evidence type="ECO:0000259" key="2">
    <source>
        <dbReference type="Pfam" id="PF18701"/>
    </source>
</evidence>
<protein>
    <recommendedName>
        <fullName evidence="2">DUF5641 domain-containing protein</fullName>
    </recommendedName>
</protein>
<dbReference type="InterPro" id="IPR012337">
    <property type="entry name" value="RNaseH-like_sf"/>
</dbReference>
<reference evidence="3" key="1">
    <citation type="submission" date="2021-02" db="EMBL/GenBank/DDBJ databases">
        <title>Comparative genomics reveals that relaxation of natural selection precedes convergent phenotypic evolution of cavefish.</title>
        <authorList>
            <person name="Peng Z."/>
        </authorList>
    </citation>
    <scope>NUCLEOTIDE SEQUENCE</scope>
    <source>
        <tissue evidence="3">Muscle</tissue>
    </source>
</reference>
<dbReference type="InterPro" id="IPR040676">
    <property type="entry name" value="DUF5641"/>
</dbReference>
<evidence type="ECO:0000313" key="3">
    <source>
        <dbReference type="EMBL" id="KAI7811190.1"/>
    </source>
</evidence>
<feature type="region of interest" description="Disordered" evidence="1">
    <location>
        <begin position="1"/>
        <end position="23"/>
    </location>
</feature>